<name>A0A0E9S909_ANGAN</name>
<dbReference type="AlphaFoldDB" id="A0A0E9S909"/>
<dbReference type="EMBL" id="GBXM01070860">
    <property type="protein sequence ID" value="JAH37717.1"/>
    <property type="molecule type" value="Transcribed_RNA"/>
</dbReference>
<reference evidence="2" key="2">
    <citation type="journal article" date="2015" name="Fish Shellfish Immunol.">
        <title>Early steps in the European eel (Anguilla anguilla)-Vibrio vulnificus interaction in the gills: Role of the RtxA13 toxin.</title>
        <authorList>
            <person name="Callol A."/>
            <person name="Pajuelo D."/>
            <person name="Ebbesson L."/>
            <person name="Teles M."/>
            <person name="MacKenzie S."/>
            <person name="Amaro C."/>
        </authorList>
    </citation>
    <scope>NUCLEOTIDE SEQUENCE</scope>
</reference>
<feature type="region of interest" description="Disordered" evidence="1">
    <location>
        <begin position="17"/>
        <end position="39"/>
    </location>
</feature>
<evidence type="ECO:0000256" key="1">
    <source>
        <dbReference type="SAM" id="MobiDB-lite"/>
    </source>
</evidence>
<organism evidence="2">
    <name type="scientific">Anguilla anguilla</name>
    <name type="common">European freshwater eel</name>
    <name type="synonym">Muraena anguilla</name>
    <dbReference type="NCBI Taxonomy" id="7936"/>
    <lineage>
        <taxon>Eukaryota</taxon>
        <taxon>Metazoa</taxon>
        <taxon>Chordata</taxon>
        <taxon>Craniata</taxon>
        <taxon>Vertebrata</taxon>
        <taxon>Euteleostomi</taxon>
        <taxon>Actinopterygii</taxon>
        <taxon>Neopterygii</taxon>
        <taxon>Teleostei</taxon>
        <taxon>Anguilliformes</taxon>
        <taxon>Anguillidae</taxon>
        <taxon>Anguilla</taxon>
    </lineage>
</organism>
<sequence>MRFCVLSGSCQGVRRRMNKHLPPFGPRMLTRQTDLGTAP</sequence>
<proteinExistence type="predicted"/>
<evidence type="ECO:0000313" key="2">
    <source>
        <dbReference type="EMBL" id="JAH37717.1"/>
    </source>
</evidence>
<feature type="compositionally biased region" description="Polar residues" evidence="1">
    <location>
        <begin position="30"/>
        <end position="39"/>
    </location>
</feature>
<accession>A0A0E9S909</accession>
<reference evidence="2" key="1">
    <citation type="submission" date="2014-11" db="EMBL/GenBank/DDBJ databases">
        <authorList>
            <person name="Amaro Gonzalez C."/>
        </authorList>
    </citation>
    <scope>NUCLEOTIDE SEQUENCE</scope>
</reference>
<protein>
    <submittedName>
        <fullName evidence="2">Uncharacterized protein</fullName>
    </submittedName>
</protein>